<gene>
    <name evidence="1" type="ORF">SDC9_144267</name>
</gene>
<dbReference type="AlphaFoldDB" id="A0A645E5L2"/>
<name>A0A645E5L2_9ZZZZ</name>
<evidence type="ECO:0000313" key="1">
    <source>
        <dbReference type="EMBL" id="MPM97094.1"/>
    </source>
</evidence>
<sequence>MGGISISEYANQDNLWVYNHHFDKAQSFLDGLVEVPYTSATTATPAATATVAPSATPTK</sequence>
<dbReference type="EMBL" id="VSSQ01043413">
    <property type="protein sequence ID" value="MPM97094.1"/>
    <property type="molecule type" value="Genomic_DNA"/>
</dbReference>
<organism evidence="1">
    <name type="scientific">bioreactor metagenome</name>
    <dbReference type="NCBI Taxonomy" id="1076179"/>
    <lineage>
        <taxon>unclassified sequences</taxon>
        <taxon>metagenomes</taxon>
        <taxon>ecological metagenomes</taxon>
    </lineage>
</organism>
<reference evidence="1" key="1">
    <citation type="submission" date="2019-08" db="EMBL/GenBank/DDBJ databases">
        <authorList>
            <person name="Kucharzyk K."/>
            <person name="Murdoch R.W."/>
            <person name="Higgins S."/>
            <person name="Loffler F."/>
        </authorList>
    </citation>
    <scope>NUCLEOTIDE SEQUENCE</scope>
</reference>
<protein>
    <submittedName>
        <fullName evidence="1">Uncharacterized protein</fullName>
    </submittedName>
</protein>
<comment type="caution">
    <text evidence="1">The sequence shown here is derived from an EMBL/GenBank/DDBJ whole genome shotgun (WGS) entry which is preliminary data.</text>
</comment>
<accession>A0A645E5L2</accession>
<proteinExistence type="predicted"/>